<evidence type="ECO:0000313" key="1">
    <source>
        <dbReference type="EMBL" id="GGD93465.1"/>
    </source>
</evidence>
<keyword evidence="2" id="KW-1185">Reference proteome</keyword>
<protein>
    <submittedName>
        <fullName evidence="1">Uncharacterized protein</fullName>
    </submittedName>
</protein>
<dbReference type="EMBL" id="BMIQ01000001">
    <property type="protein sequence ID" value="GGD93465.1"/>
    <property type="molecule type" value="Genomic_DNA"/>
</dbReference>
<dbReference type="Proteomes" id="UP000644699">
    <property type="component" value="Unassembled WGS sequence"/>
</dbReference>
<gene>
    <name evidence="1" type="ORF">GCM10011390_10310</name>
</gene>
<reference evidence="1" key="1">
    <citation type="journal article" date="2014" name="Int. J. Syst. Evol. Microbiol.">
        <title>Complete genome sequence of Corynebacterium casei LMG S-19264T (=DSM 44701T), isolated from a smear-ripened cheese.</title>
        <authorList>
            <consortium name="US DOE Joint Genome Institute (JGI-PGF)"/>
            <person name="Walter F."/>
            <person name="Albersmeier A."/>
            <person name="Kalinowski J."/>
            <person name="Ruckert C."/>
        </authorList>
    </citation>
    <scope>NUCLEOTIDE SEQUENCE</scope>
    <source>
        <strain evidence="1">CGMCC 1.15367</strain>
    </source>
</reference>
<organism evidence="1 2">
    <name type="scientific">Aureimonas endophytica</name>
    <dbReference type="NCBI Taxonomy" id="2027858"/>
    <lineage>
        <taxon>Bacteria</taxon>
        <taxon>Pseudomonadati</taxon>
        <taxon>Pseudomonadota</taxon>
        <taxon>Alphaproteobacteria</taxon>
        <taxon>Hyphomicrobiales</taxon>
        <taxon>Aurantimonadaceae</taxon>
        <taxon>Aureimonas</taxon>
    </lineage>
</organism>
<evidence type="ECO:0000313" key="2">
    <source>
        <dbReference type="Proteomes" id="UP000644699"/>
    </source>
</evidence>
<proteinExistence type="predicted"/>
<comment type="caution">
    <text evidence="1">The sequence shown here is derived from an EMBL/GenBank/DDBJ whole genome shotgun (WGS) entry which is preliminary data.</text>
</comment>
<accession>A0A916ZF08</accession>
<sequence>MGRGSGRGADIRPGPALTDHMPFLMTREEAVPLKEAARRSGLSVDTIRRLHKRHGIGRQMAPRSPIEVSFLALLMLQHGDLAALELLRNGQRENERVSRYLALM</sequence>
<reference evidence="1" key="2">
    <citation type="submission" date="2020-09" db="EMBL/GenBank/DDBJ databases">
        <authorList>
            <person name="Sun Q."/>
            <person name="Zhou Y."/>
        </authorList>
    </citation>
    <scope>NUCLEOTIDE SEQUENCE</scope>
    <source>
        <strain evidence="1">CGMCC 1.15367</strain>
    </source>
</reference>
<dbReference type="AlphaFoldDB" id="A0A916ZF08"/>
<name>A0A916ZF08_9HYPH</name>